<evidence type="ECO:0000313" key="3">
    <source>
        <dbReference type="Proteomes" id="UP000092247"/>
    </source>
</evidence>
<dbReference type="InterPro" id="IPR029032">
    <property type="entry name" value="AhpD-like"/>
</dbReference>
<dbReference type="InterPro" id="IPR003779">
    <property type="entry name" value="CMD-like"/>
</dbReference>
<dbReference type="PANTHER" id="PTHR33930">
    <property type="entry name" value="ALKYL HYDROPEROXIDE REDUCTASE AHPD"/>
    <property type="match status" value="1"/>
</dbReference>
<dbReference type="Pfam" id="PF02627">
    <property type="entry name" value="CMD"/>
    <property type="match status" value="1"/>
</dbReference>
<feature type="domain" description="Carboxymuconolactone decarboxylase-like" evidence="1">
    <location>
        <begin position="23"/>
        <end position="105"/>
    </location>
</feature>
<dbReference type="PANTHER" id="PTHR33930:SF2">
    <property type="entry name" value="BLR3452 PROTEIN"/>
    <property type="match status" value="1"/>
</dbReference>
<dbReference type="AlphaFoldDB" id="A0A1B8HJM2"/>
<protein>
    <submittedName>
        <fullName evidence="2">Alkylhydroperoxidase</fullName>
    </submittedName>
</protein>
<dbReference type="InterPro" id="IPR004675">
    <property type="entry name" value="AhpD_core"/>
</dbReference>
<reference evidence="2 3" key="1">
    <citation type="submission" date="2016-06" db="EMBL/GenBank/DDBJ databases">
        <authorList>
            <person name="Kjaerup R.B."/>
            <person name="Dalgaard T.S."/>
            <person name="Juul-Madsen H.R."/>
        </authorList>
    </citation>
    <scope>NUCLEOTIDE SEQUENCE [LARGE SCALE GENOMIC DNA]</scope>
    <source>
        <strain evidence="2 3">GCSL-Mp3</strain>
    </source>
</reference>
<gene>
    <name evidence="2" type="ORF">AYY17_19040</name>
</gene>
<dbReference type="Gene3D" id="1.20.1290.10">
    <property type="entry name" value="AhpD-like"/>
    <property type="match status" value="1"/>
</dbReference>
<dbReference type="GO" id="GO:0051920">
    <property type="term" value="F:peroxiredoxin activity"/>
    <property type="evidence" value="ECO:0007669"/>
    <property type="project" value="InterPro"/>
</dbReference>
<keyword evidence="2" id="KW-0560">Oxidoreductase</keyword>
<proteinExistence type="predicted"/>
<dbReference type="Proteomes" id="UP000092247">
    <property type="component" value="Unassembled WGS sequence"/>
</dbReference>
<evidence type="ECO:0000259" key="1">
    <source>
        <dbReference type="Pfam" id="PF02627"/>
    </source>
</evidence>
<organism evidence="2 3">
    <name type="scientific">Morganella psychrotolerans</name>
    <dbReference type="NCBI Taxonomy" id="368603"/>
    <lineage>
        <taxon>Bacteria</taxon>
        <taxon>Pseudomonadati</taxon>
        <taxon>Pseudomonadota</taxon>
        <taxon>Gammaproteobacteria</taxon>
        <taxon>Enterobacterales</taxon>
        <taxon>Morganellaceae</taxon>
        <taxon>Morganella</taxon>
    </lineage>
</organism>
<accession>A0A1B8HJM2</accession>
<dbReference type="NCBIfam" id="TIGR00778">
    <property type="entry name" value="ahpD_dom"/>
    <property type="match status" value="1"/>
</dbReference>
<dbReference type="SUPFAM" id="SSF69118">
    <property type="entry name" value="AhpD-like"/>
    <property type="match status" value="1"/>
</dbReference>
<dbReference type="EMBL" id="LZEX01000011">
    <property type="protein sequence ID" value="OBU09341.1"/>
    <property type="molecule type" value="Genomic_DNA"/>
</dbReference>
<keyword evidence="2" id="KW-0575">Peroxidase</keyword>
<name>A0A1B8HJM2_9GAMM</name>
<evidence type="ECO:0000313" key="2">
    <source>
        <dbReference type="EMBL" id="OBU09341.1"/>
    </source>
</evidence>
<dbReference type="RefSeq" id="WP_067422901.1">
    <property type="nucleotide sequence ID" value="NZ_CBCPID010000021.1"/>
</dbReference>
<sequence length="111" mass="11714">MSYYKEVINDISGNMQEFGKQVPDVMKAFSALIGSSTADGALDKKTKELIAIGIAVANRCDGCIGFHTKTLVDLGITEQELAEALGVAVAMGGGPSMMYAANTLKAFKEFS</sequence>
<comment type="caution">
    <text evidence="2">The sequence shown here is derived from an EMBL/GenBank/DDBJ whole genome shotgun (WGS) entry which is preliminary data.</text>
</comment>